<dbReference type="GO" id="GO:0006412">
    <property type="term" value="P:translation"/>
    <property type="evidence" value="ECO:0007669"/>
    <property type="project" value="UniProtKB-UniRule"/>
</dbReference>
<comment type="subcellular location">
    <subcellularLocation>
        <location evidence="5">Plastid</location>
        <location evidence="5">Chloroplast</location>
    </subcellularLocation>
</comment>
<keyword evidence="5" id="KW-0694">RNA-binding</keyword>
<dbReference type="GO" id="GO:1990904">
    <property type="term" value="C:ribonucleoprotein complex"/>
    <property type="evidence" value="ECO:0007669"/>
    <property type="project" value="UniProtKB-KW"/>
</dbReference>
<keyword evidence="5" id="KW-0699">rRNA-binding</keyword>
<dbReference type="Gene3D" id="3.30.1490.10">
    <property type="match status" value="1"/>
</dbReference>
<evidence type="ECO:0000256" key="1">
    <source>
        <dbReference type="ARBA" id="ARBA00006471"/>
    </source>
</evidence>
<dbReference type="GO" id="GO:0009507">
    <property type="term" value="C:chloroplast"/>
    <property type="evidence" value="ECO:0007669"/>
    <property type="project" value="UniProtKB-SubCell"/>
</dbReference>
<dbReference type="Pfam" id="PF00410">
    <property type="entry name" value="Ribosomal_S8"/>
    <property type="match status" value="1"/>
</dbReference>
<evidence type="ECO:0000256" key="2">
    <source>
        <dbReference type="ARBA" id="ARBA00022980"/>
    </source>
</evidence>
<evidence type="ECO:0000313" key="6">
    <source>
        <dbReference type="EMBL" id="AHA59698.1"/>
    </source>
</evidence>
<keyword evidence="6" id="KW-0934">Plastid</keyword>
<dbReference type="InterPro" id="IPR000630">
    <property type="entry name" value="Ribosomal_uS8"/>
</dbReference>
<sequence length="132" mass="14669">MSQDTISTMITPIRNASTGRKTTVRIPATNTTRSIGRISLEEGFVKSVAEHKENHKDFMDVTSKYQGRKGKPYITALKRISKPGLRIYSDHRGIPKVLGGMGIVILPTSHGLVTDREARQKKIGGEISCYVW</sequence>
<dbReference type="SUPFAM" id="SSF56047">
    <property type="entry name" value="Ribosomal protein S8"/>
    <property type="match status" value="1"/>
</dbReference>
<dbReference type="NCBIfam" id="NF001109">
    <property type="entry name" value="PRK00136.1"/>
    <property type="match status" value="1"/>
</dbReference>
<dbReference type="FunFam" id="3.30.1490.10:FF:000001">
    <property type="entry name" value="30S ribosomal protein S8"/>
    <property type="match status" value="1"/>
</dbReference>
<evidence type="ECO:0000256" key="4">
    <source>
        <dbReference type="ARBA" id="ARBA00035153"/>
    </source>
</evidence>
<comment type="subunit">
    <text evidence="5">Part of the 30S ribosomal subunit.</text>
</comment>
<evidence type="ECO:0000256" key="5">
    <source>
        <dbReference type="HAMAP-Rule" id="MF_01302"/>
    </source>
</evidence>
<protein>
    <recommendedName>
        <fullName evidence="4 5">Small ribosomal subunit protein uS8c</fullName>
    </recommendedName>
</protein>
<dbReference type="RefSeq" id="YP_009032912.1">
    <property type="nucleotide sequence ID" value="NC_024158.1"/>
</dbReference>
<gene>
    <name evidence="5 6" type="primary">rps8</name>
</gene>
<comment type="similarity">
    <text evidence="1 5">Belongs to the universal ribosomal protein uS8 family.</text>
</comment>
<name>A0A059SSF3_DIPGU</name>
<organism evidence="6">
    <name type="scientific">Diplopterygium glaucum</name>
    <name type="common">Fern</name>
    <name type="synonym">Polypodium glaucum</name>
    <dbReference type="NCBI Taxonomy" id="397682"/>
    <lineage>
        <taxon>Eukaryota</taxon>
        <taxon>Viridiplantae</taxon>
        <taxon>Streptophyta</taxon>
        <taxon>Embryophyta</taxon>
        <taxon>Tracheophyta</taxon>
        <taxon>Polypodiopsida</taxon>
        <taxon>Polypodiidae</taxon>
        <taxon>Gleicheniales</taxon>
        <taxon>Gleicheniaceae</taxon>
        <taxon>Diplopterygium</taxon>
    </lineage>
</organism>
<keyword evidence="3 5" id="KW-0687">Ribonucleoprotein</keyword>
<comment type="function">
    <text evidence="5">One of the primary rRNA binding proteins, it binds directly to 16S rRNA central domain where it helps coordinate assembly of the platform of the 30S subunit.</text>
</comment>
<dbReference type="GO" id="GO:0003735">
    <property type="term" value="F:structural constituent of ribosome"/>
    <property type="evidence" value="ECO:0007669"/>
    <property type="project" value="InterPro"/>
</dbReference>
<dbReference type="GeneID" id="19522899"/>
<dbReference type="GO" id="GO:0005840">
    <property type="term" value="C:ribosome"/>
    <property type="evidence" value="ECO:0007669"/>
    <property type="project" value="UniProtKB-KW"/>
</dbReference>
<accession>A0A059SSF3</accession>
<dbReference type="EMBL" id="KF225594">
    <property type="protein sequence ID" value="AHA59698.1"/>
    <property type="molecule type" value="Genomic_DNA"/>
</dbReference>
<dbReference type="GO" id="GO:0019843">
    <property type="term" value="F:rRNA binding"/>
    <property type="evidence" value="ECO:0007669"/>
    <property type="project" value="UniProtKB-UniRule"/>
</dbReference>
<dbReference type="InterPro" id="IPR035987">
    <property type="entry name" value="Ribosomal_uS8_sf"/>
</dbReference>
<dbReference type="AlphaFoldDB" id="A0A059SSF3"/>
<dbReference type="HAMAP" id="MF_01302_B">
    <property type="entry name" value="Ribosomal_uS8_B"/>
    <property type="match status" value="1"/>
</dbReference>
<geneLocation type="chloroplast" evidence="6"/>
<keyword evidence="2 5" id="KW-0689">Ribosomal protein</keyword>
<dbReference type="Gene3D" id="3.30.1370.30">
    <property type="match status" value="1"/>
</dbReference>
<evidence type="ECO:0000256" key="3">
    <source>
        <dbReference type="ARBA" id="ARBA00023274"/>
    </source>
</evidence>
<proteinExistence type="inferred from homology"/>
<reference evidence="6" key="1">
    <citation type="journal article" date="2014" name="Mol. Cells">
        <title>Chloroplast genome evolution in early diverged leptosporangiate ferns.</title>
        <authorList>
            <person name="Kim H.T."/>
            <person name="Chung M.G."/>
            <person name="Kim K.J."/>
        </authorList>
    </citation>
    <scope>NUCLEOTIDE SEQUENCE</scope>
</reference>
<keyword evidence="6" id="KW-0150">Chloroplast</keyword>
<dbReference type="PANTHER" id="PTHR11758">
    <property type="entry name" value="40S RIBOSOMAL PROTEIN S15A"/>
    <property type="match status" value="1"/>
</dbReference>